<evidence type="ECO:0000313" key="2">
    <source>
        <dbReference type="EMBL" id="JAE25418.1"/>
    </source>
</evidence>
<sequence length="37" mass="3846">MKGDCTPAVIAPRHNWLGTPDAKLDPVQQDTGAGVSV</sequence>
<name>A0A0A9GXV9_ARUDO</name>
<reference evidence="2" key="2">
    <citation type="journal article" date="2015" name="Data Brief">
        <title>Shoot transcriptome of the giant reed, Arundo donax.</title>
        <authorList>
            <person name="Barrero R.A."/>
            <person name="Guerrero F.D."/>
            <person name="Moolhuijzen P."/>
            <person name="Goolsby J.A."/>
            <person name="Tidwell J."/>
            <person name="Bellgard S.E."/>
            <person name="Bellgard M.I."/>
        </authorList>
    </citation>
    <scope>NUCLEOTIDE SEQUENCE</scope>
    <source>
        <tissue evidence="2">Shoot tissue taken approximately 20 cm above the soil surface</tissue>
    </source>
</reference>
<organism evidence="2">
    <name type="scientific">Arundo donax</name>
    <name type="common">Giant reed</name>
    <name type="synonym">Donax arundinaceus</name>
    <dbReference type="NCBI Taxonomy" id="35708"/>
    <lineage>
        <taxon>Eukaryota</taxon>
        <taxon>Viridiplantae</taxon>
        <taxon>Streptophyta</taxon>
        <taxon>Embryophyta</taxon>
        <taxon>Tracheophyta</taxon>
        <taxon>Spermatophyta</taxon>
        <taxon>Magnoliopsida</taxon>
        <taxon>Liliopsida</taxon>
        <taxon>Poales</taxon>
        <taxon>Poaceae</taxon>
        <taxon>PACMAD clade</taxon>
        <taxon>Arundinoideae</taxon>
        <taxon>Arundineae</taxon>
        <taxon>Arundo</taxon>
    </lineage>
</organism>
<proteinExistence type="predicted"/>
<feature type="region of interest" description="Disordered" evidence="1">
    <location>
        <begin position="1"/>
        <end position="37"/>
    </location>
</feature>
<reference evidence="2" key="1">
    <citation type="submission" date="2014-09" db="EMBL/GenBank/DDBJ databases">
        <authorList>
            <person name="Magalhaes I.L.F."/>
            <person name="Oliveira U."/>
            <person name="Santos F.R."/>
            <person name="Vidigal T.H.D.A."/>
            <person name="Brescovit A.D."/>
            <person name="Santos A.J."/>
        </authorList>
    </citation>
    <scope>NUCLEOTIDE SEQUENCE</scope>
    <source>
        <tissue evidence="2">Shoot tissue taken approximately 20 cm above the soil surface</tissue>
    </source>
</reference>
<dbReference type="EMBL" id="GBRH01172478">
    <property type="protein sequence ID" value="JAE25418.1"/>
    <property type="molecule type" value="Transcribed_RNA"/>
</dbReference>
<dbReference type="AlphaFoldDB" id="A0A0A9GXV9"/>
<protein>
    <submittedName>
        <fullName evidence="2">CYCZM2W</fullName>
    </submittedName>
</protein>
<evidence type="ECO:0000256" key="1">
    <source>
        <dbReference type="SAM" id="MobiDB-lite"/>
    </source>
</evidence>
<accession>A0A0A9GXV9</accession>